<dbReference type="InterPro" id="IPR031704">
    <property type="entry name" value="Glyco_hydro_36_N"/>
</dbReference>
<dbReference type="EMBL" id="CABFNP030001198">
    <property type="protein sequence ID" value="CAI6092274.1"/>
    <property type="molecule type" value="Genomic_DNA"/>
</dbReference>
<evidence type="ECO:0000256" key="1">
    <source>
        <dbReference type="ARBA" id="ARBA00001255"/>
    </source>
</evidence>
<dbReference type="GO" id="GO:0004557">
    <property type="term" value="F:alpha-galactosidase activity"/>
    <property type="evidence" value="ECO:0007669"/>
    <property type="project" value="UniProtKB-UniRule"/>
</dbReference>
<feature type="binding site" evidence="7">
    <location>
        <position position="216"/>
    </location>
    <ligand>
        <name>substrate</name>
    </ligand>
</feature>
<evidence type="ECO:0000256" key="2">
    <source>
        <dbReference type="ARBA" id="ARBA00012755"/>
    </source>
</evidence>
<dbReference type="PRINTS" id="PR00743">
    <property type="entry name" value="GLHYDRLASE36"/>
</dbReference>
<dbReference type="PANTHER" id="PTHR43053">
    <property type="entry name" value="GLYCOSIDASE FAMILY 31"/>
    <property type="match status" value="1"/>
</dbReference>
<dbReference type="CDD" id="cd14791">
    <property type="entry name" value="GH36"/>
    <property type="match status" value="1"/>
</dbReference>
<gene>
    <name evidence="11" type="ORF">CCHLO57077_00011248</name>
</gene>
<dbReference type="AlphaFoldDB" id="A0AA35M8Q1"/>
<comment type="caution">
    <text evidence="11">The sequence shown here is derived from an EMBL/GenBank/DDBJ whole genome shotgun (WGS) entry which is preliminary data.</text>
</comment>
<dbReference type="InterPro" id="IPR013785">
    <property type="entry name" value="Aldolase_TIM"/>
</dbReference>
<dbReference type="PANTHER" id="PTHR43053:SF3">
    <property type="entry name" value="ALPHA-GALACTOSIDASE C-RELATED"/>
    <property type="match status" value="1"/>
</dbReference>
<dbReference type="Pfam" id="PF16875">
    <property type="entry name" value="Glyco_hydro_36N"/>
    <property type="match status" value="1"/>
</dbReference>
<dbReference type="PIRSF" id="PIRSF005536">
    <property type="entry name" value="Agal"/>
    <property type="match status" value="1"/>
</dbReference>
<dbReference type="Gene3D" id="3.20.20.70">
    <property type="entry name" value="Aldolase class I"/>
    <property type="match status" value="1"/>
</dbReference>
<evidence type="ECO:0000313" key="12">
    <source>
        <dbReference type="Proteomes" id="UP001160390"/>
    </source>
</evidence>
<dbReference type="InterPro" id="IPR050985">
    <property type="entry name" value="Alpha-glycosidase_related"/>
</dbReference>
<evidence type="ECO:0000256" key="6">
    <source>
        <dbReference type="PIRSR" id="PIRSR005536-1"/>
    </source>
</evidence>
<evidence type="ECO:0000256" key="3">
    <source>
        <dbReference type="ARBA" id="ARBA00022801"/>
    </source>
</evidence>
<dbReference type="Proteomes" id="UP001160390">
    <property type="component" value="Unassembled WGS sequence"/>
</dbReference>
<evidence type="ECO:0000256" key="5">
    <source>
        <dbReference type="PIRNR" id="PIRNR005536"/>
    </source>
</evidence>
<comment type="similarity">
    <text evidence="5">Belongs to the glycosyl hydrolase.</text>
</comment>
<dbReference type="Pfam" id="PF02065">
    <property type="entry name" value="Melibiase"/>
    <property type="match status" value="1"/>
</dbReference>
<feature type="compositionally biased region" description="Basic and acidic residues" evidence="8">
    <location>
        <begin position="15"/>
        <end position="27"/>
    </location>
</feature>
<evidence type="ECO:0000256" key="7">
    <source>
        <dbReference type="PIRSR" id="PIRSR005536-2"/>
    </source>
</evidence>
<keyword evidence="3 5" id="KW-0378">Hydrolase</keyword>
<feature type="binding site" evidence="7">
    <location>
        <begin position="383"/>
        <end position="384"/>
    </location>
    <ligand>
        <name>substrate</name>
    </ligand>
</feature>
<feature type="binding site" evidence="7">
    <location>
        <position position="476"/>
    </location>
    <ligand>
        <name>substrate</name>
    </ligand>
</feature>
<dbReference type="InterPro" id="IPR031705">
    <property type="entry name" value="Glyco_hydro_36_C"/>
</dbReference>
<dbReference type="InterPro" id="IPR013780">
    <property type="entry name" value="Glyco_hydro_b"/>
</dbReference>
<evidence type="ECO:0000256" key="8">
    <source>
        <dbReference type="SAM" id="MobiDB-lite"/>
    </source>
</evidence>
<dbReference type="GO" id="GO:0016052">
    <property type="term" value="P:carbohydrate catabolic process"/>
    <property type="evidence" value="ECO:0007669"/>
    <property type="project" value="InterPro"/>
</dbReference>
<sequence length="752" mass="84246">MTRRPIHPELGSGSRPHEKEKTPADETYPHVAIVVDGTSFAINGANSSYRFHVDPETGDLTSDHFGGPVTENPIAEIRANGGGWSTVEHLRREWPDLGRGDFRTPAVHVKHAEGYTVSDFRYESHSVVEGKPDLPGLPSTFGSGGEVSTLVIHMVDKVSSVRADLSYSIFPKYDAIARSIKITNEGTSDISIEKLASYSVDLPYEEYEMLQLHGEWTRECTRIRRKVDYGVQGYGSASGFSSFYHNPFLALVSPSTTESHGNVWGFSLVYTGSFSVEVEKTPQGFTRALVGMNPIHLSWPLKPGESFTSPECVSVFSKFGIGDMSRKFHRLYRQNLILSPFVNKPRPSLLNSWEGLYFNYDEEKIYKLAQDTAALGVKLFVLDDGWFGVKYPRLNDRAALGDWDPNPVRFPNGLDSLADRINKLKVENVSGSQGPAENLQFGLWFEPEAVNVKSLLYEQHPEWVLSAGKYPRTEARNQLMLNLALPEVQEFVIESVSKILSTVAVTYLKWDANRAIHESPSPENHHAYILGFYRVSKVLTTRFPHVLWEGCASGGARFDPGVLQYFPQFWTSDNTDALSRIHIQFGTSLVYPPSTMGAHISDVPNHYTRRTIPMRFRAHVAMMGGSFGLELNPSAITPEDRAALPELISIAERVAPIVIEGDFWRLNLPEDSNYPAAMFISGDGSRAVLFYFQIRNTEVHNFPMLYLQGLDETAFYKIDGEGAYSGATLMNGGIQQRFKGDYDSRIYFIEKL</sequence>
<dbReference type="Gene3D" id="2.70.98.60">
    <property type="entry name" value="alpha-galactosidase from lactobacil brevis"/>
    <property type="match status" value="1"/>
</dbReference>
<keyword evidence="12" id="KW-1185">Reference proteome</keyword>
<feature type="active site" description="Proton donor" evidence="6">
    <location>
        <position position="573"/>
    </location>
</feature>
<feature type="domain" description="Glycosyl hydrolase family 36 C-terminal" evidence="9">
    <location>
        <begin position="675"/>
        <end position="749"/>
    </location>
</feature>
<evidence type="ECO:0000259" key="10">
    <source>
        <dbReference type="Pfam" id="PF16875"/>
    </source>
</evidence>
<organism evidence="11 12">
    <name type="scientific">Clonostachys chloroleuca</name>
    <dbReference type="NCBI Taxonomy" id="1926264"/>
    <lineage>
        <taxon>Eukaryota</taxon>
        <taxon>Fungi</taxon>
        <taxon>Dikarya</taxon>
        <taxon>Ascomycota</taxon>
        <taxon>Pezizomycotina</taxon>
        <taxon>Sordariomycetes</taxon>
        <taxon>Hypocreomycetidae</taxon>
        <taxon>Hypocreales</taxon>
        <taxon>Bionectriaceae</taxon>
        <taxon>Clonostachys</taxon>
    </lineage>
</organism>
<feature type="binding site" evidence="7">
    <location>
        <position position="551"/>
    </location>
    <ligand>
        <name>substrate</name>
    </ligand>
</feature>
<accession>A0AA35M8Q1</accession>
<evidence type="ECO:0000256" key="4">
    <source>
        <dbReference type="ARBA" id="ARBA00023295"/>
    </source>
</evidence>
<dbReference type="EC" id="3.2.1.22" evidence="2 5"/>
<comment type="catalytic activity">
    <reaction evidence="1 5">
        <text>Hydrolysis of terminal, non-reducing alpha-D-galactose residues in alpha-D-galactosides, including galactose oligosaccharides, galactomannans and galactolipids.</text>
        <dbReference type="EC" id="3.2.1.22"/>
    </reaction>
</comment>
<name>A0AA35M8Q1_9HYPO</name>
<dbReference type="Gene3D" id="2.60.40.1180">
    <property type="entry name" value="Golgi alpha-mannosidase II"/>
    <property type="match status" value="1"/>
</dbReference>
<protein>
    <recommendedName>
        <fullName evidence="2 5">Alpha-galactosidase</fullName>
        <ecNumber evidence="2 5">3.2.1.22</ecNumber>
    </recommendedName>
</protein>
<feature type="binding site" evidence="7">
    <location>
        <position position="573"/>
    </location>
    <ligand>
        <name>substrate</name>
    </ligand>
</feature>
<reference evidence="11" key="1">
    <citation type="submission" date="2023-01" db="EMBL/GenBank/DDBJ databases">
        <authorList>
            <person name="Piombo E."/>
        </authorList>
    </citation>
    <scope>NUCLEOTIDE SEQUENCE</scope>
</reference>
<feature type="region of interest" description="Disordered" evidence="8">
    <location>
        <begin position="1"/>
        <end position="27"/>
    </location>
</feature>
<evidence type="ECO:0000313" key="11">
    <source>
        <dbReference type="EMBL" id="CAI6092274.1"/>
    </source>
</evidence>
<proteinExistence type="inferred from homology"/>
<keyword evidence="4 5" id="KW-0326">Glycosidase</keyword>
<feature type="binding site" evidence="7">
    <location>
        <begin position="509"/>
        <end position="513"/>
    </location>
    <ligand>
        <name>substrate</name>
    </ligand>
</feature>
<dbReference type="Pfam" id="PF16874">
    <property type="entry name" value="Glyco_hydro_36C"/>
    <property type="match status" value="1"/>
</dbReference>
<dbReference type="FunFam" id="3.20.20.70:FF:000118">
    <property type="entry name" value="Alpha-galactosidase"/>
    <property type="match status" value="1"/>
</dbReference>
<dbReference type="InterPro" id="IPR002252">
    <property type="entry name" value="Glyco_hydro_36"/>
</dbReference>
<feature type="active site" description="Nucleophile" evidence="6">
    <location>
        <position position="511"/>
    </location>
</feature>
<evidence type="ECO:0000259" key="9">
    <source>
        <dbReference type="Pfam" id="PF16874"/>
    </source>
</evidence>
<dbReference type="SUPFAM" id="SSF51445">
    <property type="entry name" value="(Trans)glycosidases"/>
    <property type="match status" value="1"/>
</dbReference>
<comment type="function">
    <text evidence="5">Hydrolyzes a variety of simple alpha-D-galactoside as well as more complex molecules such as oligosaccharides and polysaccharides.</text>
</comment>
<dbReference type="InterPro" id="IPR038417">
    <property type="entry name" value="Alpga-gal_N_sf"/>
</dbReference>
<feature type="domain" description="Glycosyl hydrolase family 36 N-terminal" evidence="10">
    <location>
        <begin position="58"/>
        <end position="302"/>
    </location>
</feature>
<dbReference type="InterPro" id="IPR017853">
    <property type="entry name" value="GH"/>
</dbReference>